<feature type="transmembrane region" description="Helical" evidence="1">
    <location>
        <begin position="12"/>
        <end position="29"/>
    </location>
</feature>
<organism evidence="2 3">
    <name type="scientific">Rheinheimera mesophila</name>
    <dbReference type="NCBI Taxonomy" id="1547515"/>
    <lineage>
        <taxon>Bacteria</taxon>
        <taxon>Pseudomonadati</taxon>
        <taxon>Pseudomonadota</taxon>
        <taxon>Gammaproteobacteria</taxon>
        <taxon>Chromatiales</taxon>
        <taxon>Chromatiaceae</taxon>
        <taxon>Rheinheimera</taxon>
    </lineage>
</organism>
<evidence type="ECO:0000313" key="3">
    <source>
        <dbReference type="Proteomes" id="UP000276260"/>
    </source>
</evidence>
<name>A0A3P3QQ02_9GAMM</name>
<keyword evidence="3" id="KW-1185">Reference proteome</keyword>
<feature type="transmembrane region" description="Helical" evidence="1">
    <location>
        <begin position="67"/>
        <end position="87"/>
    </location>
</feature>
<sequence>MAFLLANDFQQLALLFIATFGNVFLLGFSSQIVRDQKIALAFTVSWGITWCQFSFARISATTVDADLAMFVSGWGGSLGIVSSILFYRWYQARGKRYG</sequence>
<feature type="transmembrane region" description="Helical" evidence="1">
    <location>
        <begin position="38"/>
        <end position="55"/>
    </location>
</feature>
<evidence type="ECO:0000256" key="1">
    <source>
        <dbReference type="SAM" id="Phobius"/>
    </source>
</evidence>
<gene>
    <name evidence="2" type="ORF">EIK76_00340</name>
</gene>
<keyword evidence="1" id="KW-0812">Transmembrane</keyword>
<dbReference type="EMBL" id="RRCF01000001">
    <property type="protein sequence ID" value="RRJ22569.1"/>
    <property type="molecule type" value="Genomic_DNA"/>
</dbReference>
<accession>A0A3P3QQ02</accession>
<keyword evidence="1" id="KW-1133">Transmembrane helix</keyword>
<dbReference type="RefSeq" id="WP_052749422.1">
    <property type="nucleotide sequence ID" value="NZ_LAVS01000090.1"/>
</dbReference>
<proteinExistence type="predicted"/>
<evidence type="ECO:0000313" key="2">
    <source>
        <dbReference type="EMBL" id="RRJ22569.1"/>
    </source>
</evidence>
<reference evidence="2 3" key="1">
    <citation type="submission" date="2018-11" db="EMBL/GenBank/DDBJ databases">
        <title>Draft genome analysis of Rheinheimera mesophila isolated from an industrial waste site.</title>
        <authorList>
            <person name="Yu Q."/>
            <person name="Qi Y."/>
            <person name="Zhang H."/>
            <person name="Lu Y."/>
            <person name="Pu J."/>
        </authorList>
    </citation>
    <scope>NUCLEOTIDE SEQUENCE [LARGE SCALE GENOMIC DNA]</scope>
    <source>
        <strain evidence="2 3">IITR13</strain>
    </source>
</reference>
<comment type="caution">
    <text evidence="2">The sequence shown here is derived from an EMBL/GenBank/DDBJ whole genome shotgun (WGS) entry which is preliminary data.</text>
</comment>
<keyword evidence="1" id="KW-0472">Membrane</keyword>
<dbReference type="Proteomes" id="UP000276260">
    <property type="component" value="Unassembled WGS sequence"/>
</dbReference>
<dbReference type="AlphaFoldDB" id="A0A3P3QQ02"/>
<protein>
    <submittedName>
        <fullName evidence="2">Uncharacterized protein</fullName>
    </submittedName>
</protein>